<protein>
    <submittedName>
        <fullName evidence="1">Uncharacterized protein</fullName>
    </submittedName>
</protein>
<evidence type="ECO:0000313" key="1">
    <source>
        <dbReference type="EMBL" id="SHK21057.1"/>
    </source>
</evidence>
<organism evidence="1 2">
    <name type="scientific">Chryseobacterium polytrichastri</name>
    <dbReference type="NCBI Taxonomy" id="1302687"/>
    <lineage>
        <taxon>Bacteria</taxon>
        <taxon>Pseudomonadati</taxon>
        <taxon>Bacteroidota</taxon>
        <taxon>Flavobacteriia</taxon>
        <taxon>Flavobacteriales</taxon>
        <taxon>Weeksellaceae</taxon>
        <taxon>Chryseobacterium group</taxon>
        <taxon>Chryseobacterium</taxon>
    </lineage>
</organism>
<name>A0A1M6QLZ9_9FLAO</name>
<accession>A0A1M6QLZ9</accession>
<gene>
    <name evidence="1" type="ORF">SAMN05444267_100215</name>
</gene>
<dbReference type="STRING" id="1302687.SAMN05444267_100215"/>
<sequence>MVGLNKILFKLIKNLTAKESKAIVDLLRIGY</sequence>
<evidence type="ECO:0000313" key="2">
    <source>
        <dbReference type="Proteomes" id="UP000184364"/>
    </source>
</evidence>
<proteinExistence type="predicted"/>
<dbReference type="AlphaFoldDB" id="A0A1M6QLZ9"/>
<reference evidence="2" key="1">
    <citation type="submission" date="2016-11" db="EMBL/GenBank/DDBJ databases">
        <authorList>
            <person name="Varghese N."/>
            <person name="Submissions S."/>
        </authorList>
    </citation>
    <scope>NUCLEOTIDE SEQUENCE [LARGE SCALE GENOMIC DNA]</scope>
    <source>
        <strain evidence="2">DSM 26899</strain>
    </source>
</reference>
<keyword evidence="2" id="KW-1185">Reference proteome</keyword>
<dbReference type="EMBL" id="FRAV01000002">
    <property type="protein sequence ID" value="SHK21057.1"/>
    <property type="molecule type" value="Genomic_DNA"/>
</dbReference>
<dbReference type="Proteomes" id="UP000184364">
    <property type="component" value="Unassembled WGS sequence"/>
</dbReference>